<dbReference type="EMBL" id="WOFH01000023">
    <property type="protein sequence ID" value="MUN42676.1"/>
    <property type="molecule type" value="Genomic_DNA"/>
</dbReference>
<dbReference type="RefSeq" id="WP_156222580.1">
    <property type="nucleotide sequence ID" value="NZ_WOFH01000023.1"/>
</dbReference>
<evidence type="ECO:0000313" key="1">
    <source>
        <dbReference type="EMBL" id="MUN42676.1"/>
    </source>
</evidence>
<dbReference type="Proteomes" id="UP000432015">
    <property type="component" value="Unassembled WGS sequence"/>
</dbReference>
<sequence>MSEPTRGRASPPVRPNLWADRLASYAFAVEASIGRNPMRYLLARRFGADDPSRALTVLFVLEPEVLAGTYIRIREDRAAGACEVRTYLPTMARPVTVAEALLFDCLPLTDVGYVDLMAWPHPGLRPEPPEGPSTRGYRYDRAPVLRVREDIDPERSAVARRVLYRDGQETRRWEVAEWGRDGQETLPSRIRVTRPRTGHETRFTRTGPAVAVPPAVFDGEPEILRDRIEELLAPTRRPS</sequence>
<proteinExistence type="predicted"/>
<organism evidence="1 2">
    <name type="scientific">Actinomadura litoris</name>
    <dbReference type="NCBI Taxonomy" id="2678616"/>
    <lineage>
        <taxon>Bacteria</taxon>
        <taxon>Bacillati</taxon>
        <taxon>Actinomycetota</taxon>
        <taxon>Actinomycetes</taxon>
        <taxon>Streptosporangiales</taxon>
        <taxon>Thermomonosporaceae</taxon>
        <taxon>Actinomadura</taxon>
    </lineage>
</organism>
<keyword evidence="2" id="KW-1185">Reference proteome</keyword>
<accession>A0A7K1LEH6</accession>
<gene>
    <name evidence="1" type="ORF">GNZ18_39705</name>
</gene>
<name>A0A7K1LEH6_9ACTN</name>
<protein>
    <submittedName>
        <fullName evidence="1">Uncharacterized protein</fullName>
    </submittedName>
</protein>
<evidence type="ECO:0000313" key="2">
    <source>
        <dbReference type="Proteomes" id="UP000432015"/>
    </source>
</evidence>
<comment type="caution">
    <text evidence="1">The sequence shown here is derived from an EMBL/GenBank/DDBJ whole genome shotgun (WGS) entry which is preliminary data.</text>
</comment>
<dbReference type="AlphaFoldDB" id="A0A7K1LEH6"/>
<reference evidence="1 2" key="1">
    <citation type="submission" date="2019-11" db="EMBL/GenBank/DDBJ databases">
        <authorList>
            <person name="Cao P."/>
        </authorList>
    </citation>
    <scope>NUCLEOTIDE SEQUENCE [LARGE SCALE GENOMIC DNA]</scope>
    <source>
        <strain evidence="1 2">NEAU-AAG5</strain>
    </source>
</reference>